<organism evidence="5 6">
    <name type="scientific">Butyribacter intestini</name>
    <dbReference type="NCBI Taxonomy" id="1703332"/>
    <lineage>
        <taxon>Bacteria</taxon>
        <taxon>Bacillati</taxon>
        <taxon>Bacillota</taxon>
        <taxon>Clostridia</taxon>
        <taxon>Lachnospirales</taxon>
        <taxon>Lachnospiraceae</taxon>
        <taxon>Butyribacter</taxon>
    </lineage>
</organism>
<accession>A0AAW3JS40</accession>
<dbReference type="InterPro" id="IPR029151">
    <property type="entry name" value="Sensor-like_sf"/>
</dbReference>
<evidence type="ECO:0000256" key="2">
    <source>
        <dbReference type="PROSITE-ProRule" id="PRU00284"/>
    </source>
</evidence>
<reference evidence="5 6" key="1">
    <citation type="submission" date="2015-10" db="EMBL/GenBank/DDBJ databases">
        <title>Butyribacter intestini gen. nov., sp. nov., a butyric acid-producing bacterium of the family Lachnospiraceae isolated from the human faeces.</title>
        <authorList>
            <person name="Zou Y."/>
            <person name="Xue W."/>
            <person name="Luo G."/>
            <person name="Lv M."/>
        </authorList>
    </citation>
    <scope>NUCLEOTIDE SEQUENCE [LARGE SCALE GENOMIC DNA]</scope>
    <source>
        <strain evidence="5 6">TF01-11</strain>
    </source>
</reference>
<dbReference type="PANTHER" id="PTHR32089:SF112">
    <property type="entry name" value="LYSOZYME-LIKE PROTEIN-RELATED"/>
    <property type="match status" value="1"/>
</dbReference>
<feature type="transmembrane region" description="Helical" evidence="3">
    <location>
        <begin position="302"/>
        <end position="321"/>
    </location>
</feature>
<dbReference type="GO" id="GO:0007165">
    <property type="term" value="P:signal transduction"/>
    <property type="evidence" value="ECO:0007669"/>
    <property type="project" value="UniProtKB-KW"/>
</dbReference>
<proteinExistence type="predicted"/>
<dbReference type="RefSeq" id="WP_055944799.1">
    <property type="nucleotide sequence ID" value="NZ_JAQDCV010000005.1"/>
</dbReference>
<dbReference type="SMART" id="SM00283">
    <property type="entry name" value="MA"/>
    <property type="match status" value="1"/>
</dbReference>
<dbReference type="Gene3D" id="1.10.287.950">
    <property type="entry name" value="Methyl-accepting chemotaxis protein"/>
    <property type="match status" value="1"/>
</dbReference>
<keyword evidence="1 2" id="KW-0807">Transducer</keyword>
<evidence type="ECO:0000313" key="5">
    <source>
        <dbReference type="EMBL" id="KQC85175.1"/>
    </source>
</evidence>
<keyword evidence="3" id="KW-0472">Membrane</keyword>
<feature type="transmembrane region" description="Helical" evidence="3">
    <location>
        <begin position="12"/>
        <end position="30"/>
    </location>
</feature>
<dbReference type="SUPFAM" id="SSF58104">
    <property type="entry name" value="Methyl-accepting chemotaxis protein (MCP) signaling domain"/>
    <property type="match status" value="1"/>
</dbReference>
<dbReference type="SUPFAM" id="SSF103190">
    <property type="entry name" value="Sensory domain-like"/>
    <property type="match status" value="1"/>
</dbReference>
<evidence type="ECO:0000259" key="4">
    <source>
        <dbReference type="PROSITE" id="PS50111"/>
    </source>
</evidence>
<dbReference type="AlphaFoldDB" id="A0AAW3JS40"/>
<evidence type="ECO:0000256" key="1">
    <source>
        <dbReference type="ARBA" id="ARBA00023224"/>
    </source>
</evidence>
<feature type="domain" description="Methyl-accepting transducer" evidence="4">
    <location>
        <begin position="383"/>
        <end position="634"/>
    </location>
</feature>
<dbReference type="EMBL" id="LLKB01000005">
    <property type="protein sequence ID" value="KQC85175.1"/>
    <property type="molecule type" value="Genomic_DNA"/>
</dbReference>
<evidence type="ECO:0000256" key="3">
    <source>
        <dbReference type="SAM" id="Phobius"/>
    </source>
</evidence>
<keyword evidence="3" id="KW-1133">Transmembrane helix</keyword>
<sequence length="684" mass="76756">MFKNLKMKTALTSAITVLTIICITILYIFTQTGMTKLMKKSAQDSMKTSLNSQTTLISEYVSHQEDLLKKFSISPMIIDYLKDLNNKDKQLKAQQFTENYFKGLDNWEGIYSGEWNTHVVTHSNPKVVGMTTRKGDSLKALQNAMKENNGLYNAGIIVSPASQKLILSMYCPVYDTDGSTIVGYVGGGPYMEKLESLLNETKKNDKKSIQYSMLNVSSKMYIFNDEDTSLITKEATDKGILNVINDIKKSKKNTNDAFTYKNSNNTSYVMSYQYDKEHDWAVISKAKESSLYSDVYKTMRTLALFCIISCIMISSLSWFFIHMHTKPLTYVTDALLELKELKIKKHDKLRKYINANSEVGQISTALNSLSDSFEDIIQKLGSCSDSLTDSAVRMSDSSDILIQCVDDNANATEQFAGHTDQINDTVSQVDDGINDISDVVSQVETKIQLGDAQSSELIEKISQMRDITNASLETANIKIDENNHAIQEAIVNLQSLTQIDDMAKQILDITSQTNLLALNASIEAARAGEAGRGFSIVANEIGNLAESSRQTATSIQNICNETKEHICMVQDCFDNIINFMEEDIKSQFKDFLEATNEYNTSIGQIKNIIHEMHDCSNEFVKAVSDIKSQIDNVQNNPDGITMHTEDVIKKVEQTKKITEDLTDIVRKNEENALAIKEIMNRFSL</sequence>
<keyword evidence="3" id="KW-0812">Transmembrane</keyword>
<evidence type="ECO:0000313" key="6">
    <source>
        <dbReference type="Proteomes" id="UP000050833"/>
    </source>
</evidence>
<dbReference type="Pfam" id="PF00015">
    <property type="entry name" value="MCPsignal"/>
    <property type="match status" value="1"/>
</dbReference>
<gene>
    <name evidence="5" type="ORF">APZ18_10785</name>
</gene>
<protein>
    <recommendedName>
        <fullName evidence="4">Methyl-accepting transducer domain-containing protein</fullName>
    </recommendedName>
</protein>
<dbReference type="PROSITE" id="PS50111">
    <property type="entry name" value="CHEMOTAXIS_TRANSDUC_2"/>
    <property type="match status" value="1"/>
</dbReference>
<dbReference type="InterPro" id="IPR004089">
    <property type="entry name" value="MCPsignal_dom"/>
</dbReference>
<comment type="caution">
    <text evidence="5">The sequence shown here is derived from an EMBL/GenBank/DDBJ whole genome shotgun (WGS) entry which is preliminary data.</text>
</comment>
<keyword evidence="6" id="KW-1185">Reference proteome</keyword>
<dbReference type="PANTHER" id="PTHR32089">
    <property type="entry name" value="METHYL-ACCEPTING CHEMOTAXIS PROTEIN MCPB"/>
    <property type="match status" value="1"/>
</dbReference>
<dbReference type="GO" id="GO:0016020">
    <property type="term" value="C:membrane"/>
    <property type="evidence" value="ECO:0007669"/>
    <property type="project" value="InterPro"/>
</dbReference>
<name>A0AAW3JS40_9FIRM</name>
<dbReference type="Proteomes" id="UP000050833">
    <property type="component" value="Unassembled WGS sequence"/>
</dbReference>